<dbReference type="SUPFAM" id="SSF54909">
    <property type="entry name" value="Dimeric alpha+beta barrel"/>
    <property type="match status" value="1"/>
</dbReference>
<reference evidence="3" key="1">
    <citation type="journal article" date="2019" name="Int. J. Syst. Evol. Microbiol.">
        <title>The Global Catalogue of Microorganisms (GCM) 10K type strain sequencing project: providing services to taxonomists for standard genome sequencing and annotation.</title>
        <authorList>
            <consortium name="The Broad Institute Genomics Platform"/>
            <consortium name="The Broad Institute Genome Sequencing Center for Infectious Disease"/>
            <person name="Wu L."/>
            <person name="Ma J."/>
        </authorList>
    </citation>
    <scope>NUCLEOTIDE SEQUENCE [LARGE SCALE GENOMIC DNA]</scope>
    <source>
        <strain evidence="3">KCTC 12847</strain>
    </source>
</reference>
<dbReference type="EMBL" id="JBHRUH010000010">
    <property type="protein sequence ID" value="MFC3291295.1"/>
    <property type="molecule type" value="Genomic_DNA"/>
</dbReference>
<dbReference type="RefSeq" id="WP_019016681.1">
    <property type="nucleotide sequence ID" value="NZ_BMXD01000007.1"/>
</dbReference>
<dbReference type="PANTHER" id="PTHR40057:SF1">
    <property type="entry name" value="SLR1162 PROTEIN"/>
    <property type="match status" value="1"/>
</dbReference>
<protein>
    <submittedName>
        <fullName evidence="2">Antibiotic biosynthesis monooxygenase</fullName>
    </submittedName>
</protein>
<dbReference type="Proteomes" id="UP001595640">
    <property type="component" value="Unassembled WGS sequence"/>
</dbReference>
<dbReference type="GO" id="GO:0004497">
    <property type="term" value="F:monooxygenase activity"/>
    <property type="evidence" value="ECO:0007669"/>
    <property type="project" value="UniProtKB-KW"/>
</dbReference>
<feature type="transmembrane region" description="Helical" evidence="1">
    <location>
        <begin position="151"/>
        <end position="172"/>
    </location>
</feature>
<keyword evidence="1" id="KW-0812">Transmembrane</keyword>
<keyword evidence="2" id="KW-0560">Oxidoreductase</keyword>
<keyword evidence="3" id="KW-1185">Reference proteome</keyword>
<dbReference type="InterPro" id="IPR011008">
    <property type="entry name" value="Dimeric_a/b-barrel"/>
</dbReference>
<name>A0ABV7LY69_9GAMM</name>
<sequence length="192" mass="22152">MVQQLHEIVTLVVRHRVRTAQINSYEAWLRRIMDVAKQFEGHLGANVMRERSERSTFFTIVLRFSCTQRLQAWLDSVERKQLINEAMSLLVDGDQTEVSTVNEFWFTPTETNTKPPRWKQACVTFLVILPLSLLVPLVWRPVFANLPWLSGYFTSGLLITATIVLLVVYVFMPMVTGWFEGWLQSNDDGATS</sequence>
<comment type="caution">
    <text evidence="2">The sequence shown here is derived from an EMBL/GenBank/DDBJ whole genome shotgun (WGS) entry which is preliminary data.</text>
</comment>
<keyword evidence="2" id="KW-0503">Monooxygenase</keyword>
<feature type="transmembrane region" description="Helical" evidence="1">
    <location>
        <begin position="121"/>
        <end position="139"/>
    </location>
</feature>
<organism evidence="2 3">
    <name type="scientific">Modicisalibacter luteus</name>
    <dbReference type="NCBI Taxonomy" id="453962"/>
    <lineage>
        <taxon>Bacteria</taxon>
        <taxon>Pseudomonadati</taxon>
        <taxon>Pseudomonadota</taxon>
        <taxon>Gammaproteobacteria</taxon>
        <taxon>Oceanospirillales</taxon>
        <taxon>Halomonadaceae</taxon>
        <taxon>Modicisalibacter</taxon>
    </lineage>
</organism>
<evidence type="ECO:0000256" key="1">
    <source>
        <dbReference type="SAM" id="Phobius"/>
    </source>
</evidence>
<evidence type="ECO:0000313" key="2">
    <source>
        <dbReference type="EMBL" id="MFC3291295.1"/>
    </source>
</evidence>
<gene>
    <name evidence="2" type="ORF">ACFOEI_04340</name>
</gene>
<dbReference type="PANTHER" id="PTHR40057">
    <property type="entry name" value="SLR1162 PROTEIN"/>
    <property type="match status" value="1"/>
</dbReference>
<dbReference type="InterPro" id="IPR038762">
    <property type="entry name" value="ABM_predict"/>
</dbReference>
<evidence type="ECO:0000313" key="3">
    <source>
        <dbReference type="Proteomes" id="UP001595640"/>
    </source>
</evidence>
<keyword evidence="1" id="KW-1133">Transmembrane helix</keyword>
<accession>A0ABV7LY69</accession>
<proteinExistence type="predicted"/>
<keyword evidence="1" id="KW-0472">Membrane</keyword>
<dbReference type="Gene3D" id="3.30.70.100">
    <property type="match status" value="1"/>
</dbReference>